<organism evidence="9 10">
    <name type="scientific">Steroidobacter denitrificans</name>
    <dbReference type="NCBI Taxonomy" id="465721"/>
    <lineage>
        <taxon>Bacteria</taxon>
        <taxon>Pseudomonadati</taxon>
        <taxon>Pseudomonadota</taxon>
        <taxon>Gammaproteobacteria</taxon>
        <taxon>Steroidobacterales</taxon>
        <taxon>Steroidobacteraceae</taxon>
        <taxon>Steroidobacter</taxon>
    </lineage>
</organism>
<dbReference type="PRINTS" id="PR00395">
    <property type="entry name" value="RIBOSOMALS2"/>
</dbReference>
<dbReference type="AlphaFoldDB" id="A0A127FCK1"/>
<feature type="compositionally biased region" description="Low complexity" evidence="8">
    <location>
        <begin position="321"/>
        <end position="337"/>
    </location>
</feature>
<dbReference type="FunFam" id="1.10.287.610:FF:000001">
    <property type="entry name" value="30S ribosomal protein S2"/>
    <property type="match status" value="1"/>
</dbReference>
<evidence type="ECO:0000256" key="2">
    <source>
        <dbReference type="ARBA" id="ARBA00022980"/>
    </source>
</evidence>
<feature type="region of interest" description="Disordered" evidence="8">
    <location>
        <begin position="321"/>
        <end position="343"/>
    </location>
</feature>
<protein>
    <recommendedName>
        <fullName evidence="4 5">Small ribosomal subunit protein uS2</fullName>
    </recommendedName>
</protein>
<proteinExistence type="inferred from homology"/>
<dbReference type="GO" id="GO:0003735">
    <property type="term" value="F:structural constituent of ribosome"/>
    <property type="evidence" value="ECO:0007669"/>
    <property type="project" value="InterPro"/>
</dbReference>
<feature type="coiled-coil region" evidence="7">
    <location>
        <begin position="127"/>
        <end position="154"/>
    </location>
</feature>
<dbReference type="Proteomes" id="UP000070250">
    <property type="component" value="Chromosome"/>
</dbReference>
<dbReference type="Gene3D" id="1.10.287.610">
    <property type="entry name" value="Helix hairpin bin"/>
    <property type="match status" value="1"/>
</dbReference>
<evidence type="ECO:0000256" key="5">
    <source>
        <dbReference type="HAMAP-Rule" id="MF_00291"/>
    </source>
</evidence>
<feature type="compositionally biased region" description="Low complexity" evidence="8">
    <location>
        <begin position="250"/>
        <end position="264"/>
    </location>
</feature>
<keyword evidence="10" id="KW-1185">Reference proteome</keyword>
<dbReference type="InterPro" id="IPR023591">
    <property type="entry name" value="Ribosomal_uS2_flav_dom_sf"/>
</dbReference>
<reference evidence="9 10" key="1">
    <citation type="submission" date="2015-06" db="EMBL/GenBank/DDBJ databases">
        <title>A Comprehensive Approach to Explore the Metabolic and Phylogenetic Diversity of Bacterial Steroid Degradation in the Environment: Testosterone as an Example.</title>
        <authorList>
            <person name="Yang F.-C."/>
            <person name="Chen Y.-L."/>
            <person name="Yu C.-P."/>
            <person name="Tang S.-L."/>
            <person name="Wang P.-H."/>
            <person name="Ismail W."/>
            <person name="Wang C.-H."/>
            <person name="Yang C.-Y."/>
            <person name="Chiang Y.-R."/>
        </authorList>
    </citation>
    <scope>NUCLEOTIDE SEQUENCE [LARGE SCALE GENOMIC DNA]</scope>
    <source>
        <strain evidence="9 10">DSM 18526</strain>
    </source>
</reference>
<dbReference type="PANTHER" id="PTHR12534:SF0">
    <property type="entry name" value="SMALL RIBOSOMAL SUBUNIT PROTEIN US2M"/>
    <property type="match status" value="1"/>
</dbReference>
<comment type="similarity">
    <text evidence="1 5 6">Belongs to the universal ribosomal protein uS2 family.</text>
</comment>
<evidence type="ECO:0000256" key="4">
    <source>
        <dbReference type="ARBA" id="ARBA00035256"/>
    </source>
</evidence>
<dbReference type="PANTHER" id="PTHR12534">
    <property type="entry name" value="30S RIBOSOMAL PROTEIN S2 PROKARYOTIC AND ORGANELLAR"/>
    <property type="match status" value="1"/>
</dbReference>
<name>A0A127FCK1_STEDE</name>
<evidence type="ECO:0000256" key="8">
    <source>
        <dbReference type="SAM" id="MobiDB-lite"/>
    </source>
</evidence>
<dbReference type="OrthoDB" id="9808036at2"/>
<dbReference type="Gene3D" id="3.40.50.10490">
    <property type="entry name" value="Glucose-6-phosphate isomerase like protein, domain 1"/>
    <property type="match status" value="1"/>
</dbReference>
<dbReference type="EMBL" id="CP011971">
    <property type="protein sequence ID" value="AMN47361.1"/>
    <property type="molecule type" value="Genomic_DNA"/>
</dbReference>
<dbReference type="PROSITE" id="PS00962">
    <property type="entry name" value="RIBOSOMAL_S2_1"/>
    <property type="match status" value="1"/>
</dbReference>
<feature type="region of interest" description="Disordered" evidence="8">
    <location>
        <begin position="243"/>
        <end position="278"/>
    </location>
</feature>
<dbReference type="STRING" id="465721.ACG33_09680"/>
<evidence type="ECO:0000256" key="7">
    <source>
        <dbReference type="SAM" id="Coils"/>
    </source>
</evidence>
<dbReference type="CDD" id="cd01425">
    <property type="entry name" value="RPS2"/>
    <property type="match status" value="1"/>
</dbReference>
<accession>A0A127FCK1</accession>
<keyword evidence="2 5" id="KW-0689">Ribosomal protein</keyword>
<evidence type="ECO:0000256" key="1">
    <source>
        <dbReference type="ARBA" id="ARBA00006242"/>
    </source>
</evidence>
<evidence type="ECO:0000313" key="10">
    <source>
        <dbReference type="Proteomes" id="UP000070250"/>
    </source>
</evidence>
<keyword evidence="7" id="KW-0175">Coiled coil</keyword>
<evidence type="ECO:0000256" key="3">
    <source>
        <dbReference type="ARBA" id="ARBA00023274"/>
    </source>
</evidence>
<dbReference type="GO" id="GO:0022627">
    <property type="term" value="C:cytosolic small ribosomal subunit"/>
    <property type="evidence" value="ECO:0007669"/>
    <property type="project" value="TreeGrafter"/>
</dbReference>
<dbReference type="SUPFAM" id="SSF52313">
    <property type="entry name" value="Ribosomal protein S2"/>
    <property type="match status" value="1"/>
</dbReference>
<dbReference type="InterPro" id="IPR005706">
    <property type="entry name" value="Ribosomal_uS2_bac/mit/plastid"/>
</dbReference>
<gene>
    <name evidence="5" type="primary">rpsB</name>
    <name evidence="9" type="ORF">ACG33_09680</name>
</gene>
<dbReference type="PROSITE" id="PS00963">
    <property type="entry name" value="RIBOSOMAL_S2_2"/>
    <property type="match status" value="1"/>
</dbReference>
<dbReference type="Pfam" id="PF00318">
    <property type="entry name" value="Ribosomal_S2"/>
    <property type="match status" value="1"/>
</dbReference>
<dbReference type="GO" id="GO:0006412">
    <property type="term" value="P:translation"/>
    <property type="evidence" value="ECO:0007669"/>
    <property type="project" value="UniProtKB-UniRule"/>
</dbReference>
<dbReference type="NCBIfam" id="TIGR01011">
    <property type="entry name" value="rpsB_bact"/>
    <property type="match status" value="1"/>
</dbReference>
<dbReference type="InterPro" id="IPR018130">
    <property type="entry name" value="Ribosomal_uS2_CS"/>
</dbReference>
<dbReference type="InterPro" id="IPR001865">
    <property type="entry name" value="Ribosomal_uS2"/>
</dbReference>
<dbReference type="PATRIC" id="fig|465721.4.peg.2056"/>
<sequence length="343" mass="37260">MASMSMRQMLEAGVHFGHQTRFWNPKMAPYIFGERNRIHIINLEKSLPLYNEAAAFIRQVAADGGRILFVGTKRSAREAVREAANRCGMPHVSHRWLGGMLTNFKTVRQSIKRLMTLDEMASNGLLEQHSKREAQGLRREREKLERSLGGIKAMESLPDVLFVIDVGHERIAIHEARKLGIPVVAIVDTNCMPDDVDYVVPGNDDAMRAIQLYAEGMADAVLEGRSALPEVPAGEDEFVELDEEGRPRAKPGAPARRAAPARTAAVKKKTPTRRKTPELAVGEPVEAVVAAEVDDVEADVSPEEFMARRQAALAKHKPAAAAAEAAAAESVPAAPAGGDAGAE</sequence>
<evidence type="ECO:0000313" key="9">
    <source>
        <dbReference type="EMBL" id="AMN47361.1"/>
    </source>
</evidence>
<evidence type="ECO:0000256" key="6">
    <source>
        <dbReference type="RuleBase" id="RU003631"/>
    </source>
</evidence>
<keyword evidence="3 5" id="KW-0687">Ribonucleoprotein</keyword>
<dbReference type="HAMAP" id="MF_00291_B">
    <property type="entry name" value="Ribosomal_uS2_B"/>
    <property type="match status" value="1"/>
</dbReference>
<feature type="compositionally biased region" description="Basic residues" evidence="8">
    <location>
        <begin position="265"/>
        <end position="274"/>
    </location>
</feature>
<dbReference type="KEGG" id="sdf:ACG33_09680"/>